<evidence type="ECO:0000256" key="10">
    <source>
        <dbReference type="SAM" id="Coils"/>
    </source>
</evidence>
<keyword evidence="5" id="KW-0963">Cytoplasm</keyword>
<feature type="compositionally biased region" description="Low complexity" evidence="11">
    <location>
        <begin position="829"/>
        <end position="848"/>
    </location>
</feature>
<feature type="region of interest" description="Disordered" evidence="11">
    <location>
        <begin position="268"/>
        <end position="367"/>
    </location>
</feature>
<accession>A0A8S0ZX74</accession>
<name>A0A8S0ZX74_ARCPL</name>
<evidence type="ECO:0000256" key="1">
    <source>
        <dbReference type="ARBA" id="ARBA00004123"/>
    </source>
</evidence>
<dbReference type="Gene3D" id="1.10.8.810">
    <property type="entry name" value="Daxx helical bundle domain"/>
    <property type="match status" value="1"/>
</dbReference>
<comment type="subcellular location">
    <subcellularLocation>
        <location evidence="2">Chromosome</location>
    </subcellularLocation>
    <subcellularLocation>
        <location evidence="3">Cytoplasm</location>
    </subcellularLocation>
    <subcellularLocation>
        <location evidence="1">Nucleus</location>
    </subcellularLocation>
</comment>
<dbReference type="GO" id="GO:0003713">
    <property type="term" value="F:transcription coactivator activity"/>
    <property type="evidence" value="ECO:0007669"/>
    <property type="project" value="TreeGrafter"/>
</dbReference>
<dbReference type="InterPro" id="IPR038298">
    <property type="entry name" value="Daxx_N_sf"/>
</dbReference>
<evidence type="ECO:0000256" key="8">
    <source>
        <dbReference type="ARBA" id="ARBA00023186"/>
    </source>
</evidence>
<proteinExistence type="predicted"/>
<feature type="compositionally biased region" description="Acidic residues" evidence="11">
    <location>
        <begin position="1"/>
        <end position="16"/>
    </location>
</feature>
<feature type="region of interest" description="Disordered" evidence="11">
    <location>
        <begin position="1"/>
        <end position="27"/>
    </location>
</feature>
<feature type="compositionally biased region" description="Basic and acidic residues" evidence="11">
    <location>
        <begin position="296"/>
        <end position="310"/>
    </location>
</feature>
<dbReference type="OrthoDB" id="10258956at2759"/>
<keyword evidence="4" id="KW-0158">Chromosome</keyword>
<dbReference type="GO" id="GO:0006915">
    <property type="term" value="P:apoptotic process"/>
    <property type="evidence" value="ECO:0007669"/>
    <property type="project" value="UniProtKB-KW"/>
</dbReference>
<evidence type="ECO:0000256" key="3">
    <source>
        <dbReference type="ARBA" id="ARBA00004496"/>
    </source>
</evidence>
<dbReference type="InterPro" id="IPR046378">
    <property type="entry name" value="DAXX_histone-bd"/>
</dbReference>
<feature type="compositionally biased region" description="Basic and acidic residues" evidence="11">
    <location>
        <begin position="764"/>
        <end position="792"/>
    </location>
</feature>
<dbReference type="AlphaFoldDB" id="A0A8S0ZX74"/>
<feature type="compositionally biased region" description="Basic and acidic residues" evidence="11">
    <location>
        <begin position="214"/>
        <end position="226"/>
    </location>
</feature>
<dbReference type="GO" id="GO:0016605">
    <property type="term" value="C:PML body"/>
    <property type="evidence" value="ECO:0007669"/>
    <property type="project" value="TreeGrafter"/>
</dbReference>
<evidence type="ECO:0000256" key="9">
    <source>
        <dbReference type="ARBA" id="ARBA00023242"/>
    </source>
</evidence>
<feature type="compositionally biased region" description="Polar residues" evidence="11">
    <location>
        <begin position="793"/>
        <end position="804"/>
    </location>
</feature>
<comment type="caution">
    <text evidence="13">The sequence shown here is derived from an EMBL/GenBank/DDBJ whole genome shotgun (WGS) entry which is preliminary data.</text>
</comment>
<evidence type="ECO:0000256" key="7">
    <source>
        <dbReference type="ARBA" id="ARBA00023054"/>
    </source>
</evidence>
<dbReference type="GO" id="GO:0005694">
    <property type="term" value="C:chromosome"/>
    <property type="evidence" value="ECO:0007669"/>
    <property type="project" value="UniProtKB-SubCell"/>
</dbReference>
<gene>
    <name evidence="13" type="ORF">APLA_LOCUS7603</name>
</gene>
<dbReference type="EMBL" id="CADEBD010000303">
    <property type="protein sequence ID" value="CAB3236982.1"/>
    <property type="molecule type" value="Genomic_DNA"/>
</dbReference>
<dbReference type="Pfam" id="PF20920">
    <property type="entry name" value="DAXX_hist_bd"/>
    <property type="match status" value="1"/>
</dbReference>
<dbReference type="Gene3D" id="1.20.58.2170">
    <property type="match status" value="1"/>
</dbReference>
<evidence type="ECO:0000313" key="14">
    <source>
        <dbReference type="Proteomes" id="UP000494256"/>
    </source>
</evidence>
<keyword evidence="8" id="KW-0143">Chaperone</keyword>
<protein>
    <recommendedName>
        <fullName evidence="12">Daxx histone-binding domain-containing protein</fullName>
    </recommendedName>
</protein>
<evidence type="ECO:0000256" key="11">
    <source>
        <dbReference type="SAM" id="MobiDB-lite"/>
    </source>
</evidence>
<evidence type="ECO:0000256" key="5">
    <source>
        <dbReference type="ARBA" id="ARBA00022490"/>
    </source>
</evidence>
<dbReference type="Proteomes" id="UP000494256">
    <property type="component" value="Unassembled WGS sequence"/>
</dbReference>
<feature type="domain" description="Daxx histone-binding" evidence="12">
    <location>
        <begin position="597"/>
        <end position="677"/>
    </location>
</feature>
<sequence>MSSEDVIELGSSDEETEPARKRSKPMPNAMVCIPRKFHDVTITPAKPNPIAIAKGLGKAITVKKVVNSKPSNVTKSRPNNGMPVQTLKQKYSGNPLAERKKTVIIPIKPNLNLIPVLRPGNPIPTHIKPPPFLQNPLKIQQSGPLNLLPSSITVKKTMSNRTIVMLNNKKKQETKQRHVGEVLTVELDDDEAPARRSSPQWYVRPEDQVLSSTEEEKNNKEPDTSKLIEITIEDSPAKPIIHKQTHTVGAELAITIDDSPVKVIVDKDRSASESDNENDNNVSQTPRSKKQLVYPKDTENNKTVEIEIEPHSVSVNNCTDSKDPKDDSFVSREEANKQNLNYMAKSEGINKSADKETDSSLSKESIKDAQNSDLSEFHPVYQSFIDLCFQLENSDDMKTIVEKKIKGYYKQVPKDYTESEEFTDMVSSKILAMKAGPEKMYLYIKDVVDELNLQRKLAKAQPVKEIKNEEAIQVCGEENEYDSKRQRQVRKLEKTIKKLHRAIQKLEEQEVDFDDEDDSVYLLTERYKERMVRVYAKFCQLSNTKMPSEPRIQLDSRPGQPPGPAKRLEKWINKKVPIGTPLPFPDFHDVLRCVREANEEDRLNYNEADIMEEARDLFTRCGKKLQRRRQENEWRLAVSRIALDIDPAEKNEDLKRKLNENQKVAAQKETEIFNKYADRQNQLKLVGEEIGDKEAEESPVESEEEEANDDNASLENTEKRKERLKRLLQEKSKKTAEEKNSQSSNEEQKNINDETIRTTAEVENISKAEPNLKEIEKKDEEDIRENKEDSNHEPSQATETLTLSDDSKDLESDIDELHLLQKLHSGNEDLSSSIDSSDSDSPIAISDSLESSDNGKKSADDDVISIENSSYSENESDKVEDSQMMGNVQYLNEDSTPSQEAEITSIVDENAMEVDLNSDKDEQAVIKAPFQTKNAECDEAVENILLASSEDSNNCDSQEEITGSVCVNLRDDLISIDETVVGNATNDSVIKTEKVHITAGLLVTSSEEIERENNTFEENIDSNVRSANNTVLNKKATGLNNKSLPDTVQTAGHVLAEVQKNTVESMNVDEDSVINESNILHSPEQDISAISNLKES</sequence>
<dbReference type="InterPro" id="IPR046426">
    <property type="entry name" value="DAXX_histone-bd_sf"/>
</dbReference>
<evidence type="ECO:0000256" key="4">
    <source>
        <dbReference type="ARBA" id="ARBA00022454"/>
    </source>
</evidence>
<keyword evidence="6" id="KW-0053">Apoptosis</keyword>
<evidence type="ECO:0000256" key="2">
    <source>
        <dbReference type="ARBA" id="ARBA00004286"/>
    </source>
</evidence>
<dbReference type="PANTHER" id="PTHR12766">
    <property type="entry name" value="DEATH DOMAIN-ASSOCIATED PROTEIN 6 DAXX"/>
    <property type="match status" value="1"/>
</dbReference>
<dbReference type="GO" id="GO:0005737">
    <property type="term" value="C:cytoplasm"/>
    <property type="evidence" value="ECO:0007669"/>
    <property type="project" value="UniProtKB-SubCell"/>
</dbReference>
<feature type="region of interest" description="Disordered" evidence="11">
    <location>
        <begin position="691"/>
        <end position="809"/>
    </location>
</feature>
<organism evidence="13 14">
    <name type="scientific">Arctia plantaginis</name>
    <name type="common">Wood tiger moth</name>
    <name type="synonym">Phalaena plantaginis</name>
    <dbReference type="NCBI Taxonomy" id="874455"/>
    <lineage>
        <taxon>Eukaryota</taxon>
        <taxon>Metazoa</taxon>
        <taxon>Ecdysozoa</taxon>
        <taxon>Arthropoda</taxon>
        <taxon>Hexapoda</taxon>
        <taxon>Insecta</taxon>
        <taxon>Pterygota</taxon>
        <taxon>Neoptera</taxon>
        <taxon>Endopterygota</taxon>
        <taxon>Lepidoptera</taxon>
        <taxon>Glossata</taxon>
        <taxon>Ditrysia</taxon>
        <taxon>Noctuoidea</taxon>
        <taxon>Erebidae</taxon>
        <taxon>Arctiinae</taxon>
        <taxon>Arctia</taxon>
    </lineage>
</organism>
<dbReference type="GO" id="GO:0042393">
    <property type="term" value="F:histone binding"/>
    <property type="evidence" value="ECO:0007669"/>
    <property type="project" value="InterPro"/>
</dbReference>
<dbReference type="GO" id="GO:0050681">
    <property type="term" value="F:nuclear androgen receptor binding"/>
    <property type="evidence" value="ECO:0007669"/>
    <property type="project" value="TreeGrafter"/>
</dbReference>
<dbReference type="PANTHER" id="PTHR12766:SF7">
    <property type="entry name" value="DEATH DOMAIN-ASSOCIATED PROTEIN 6"/>
    <property type="match status" value="1"/>
</dbReference>
<dbReference type="GO" id="GO:0003714">
    <property type="term" value="F:transcription corepressor activity"/>
    <property type="evidence" value="ECO:0007669"/>
    <property type="project" value="TreeGrafter"/>
</dbReference>
<feature type="region of interest" description="Disordered" evidence="11">
    <location>
        <begin position="825"/>
        <end position="881"/>
    </location>
</feature>
<feature type="compositionally biased region" description="Acidic residues" evidence="11">
    <location>
        <begin position="694"/>
        <end position="709"/>
    </location>
</feature>
<evidence type="ECO:0000259" key="12">
    <source>
        <dbReference type="Pfam" id="PF20920"/>
    </source>
</evidence>
<feature type="compositionally biased region" description="Basic and acidic residues" evidence="11">
    <location>
        <begin position="716"/>
        <end position="756"/>
    </location>
</feature>
<dbReference type="CDD" id="cd13150">
    <property type="entry name" value="DAXX_histone_binding"/>
    <property type="match status" value="1"/>
</dbReference>
<keyword evidence="9" id="KW-0539">Nucleus</keyword>
<feature type="coiled-coil region" evidence="10">
    <location>
        <begin position="489"/>
        <end position="516"/>
    </location>
</feature>
<feature type="compositionally biased region" description="Basic and acidic residues" evidence="11">
    <location>
        <begin position="320"/>
        <end position="336"/>
    </location>
</feature>
<evidence type="ECO:0000313" key="13">
    <source>
        <dbReference type="EMBL" id="CAB3236982.1"/>
    </source>
</evidence>
<evidence type="ECO:0000256" key="6">
    <source>
        <dbReference type="ARBA" id="ARBA00022703"/>
    </source>
</evidence>
<keyword evidence="7 10" id="KW-0175">Coiled coil</keyword>
<reference evidence="13 14" key="1">
    <citation type="submission" date="2020-04" db="EMBL/GenBank/DDBJ databases">
        <authorList>
            <person name="Wallbank WR R."/>
            <person name="Pardo Diaz C."/>
            <person name="Kozak K."/>
            <person name="Martin S."/>
            <person name="Jiggins C."/>
            <person name="Moest M."/>
            <person name="Warren A I."/>
            <person name="Byers J.R.P. K."/>
            <person name="Montejo-Kovacevich G."/>
            <person name="Yen C E."/>
        </authorList>
    </citation>
    <scope>NUCLEOTIDE SEQUENCE [LARGE SCALE GENOMIC DNA]</scope>
</reference>
<feature type="region of interest" description="Disordered" evidence="11">
    <location>
        <begin position="190"/>
        <end position="230"/>
    </location>
</feature>